<proteinExistence type="predicted"/>
<protein>
    <submittedName>
        <fullName evidence="2">Polyketide biosynthesis acyl carrier protein</fullName>
    </submittedName>
</protein>
<dbReference type="Gene3D" id="1.10.1200.10">
    <property type="entry name" value="ACP-like"/>
    <property type="match status" value="1"/>
</dbReference>
<evidence type="ECO:0000259" key="1">
    <source>
        <dbReference type="PROSITE" id="PS50075"/>
    </source>
</evidence>
<dbReference type="SUPFAM" id="SSF47336">
    <property type="entry name" value="ACP-like"/>
    <property type="match status" value="1"/>
</dbReference>
<dbReference type="InterPro" id="IPR036736">
    <property type="entry name" value="ACP-like_sf"/>
</dbReference>
<evidence type="ECO:0000313" key="2">
    <source>
        <dbReference type="EMBL" id="NIH56597.1"/>
    </source>
</evidence>
<reference evidence="2 3" key="1">
    <citation type="submission" date="2020-02" db="EMBL/GenBank/DDBJ databases">
        <title>Sequencing the genomes of 1000 actinobacteria strains.</title>
        <authorList>
            <person name="Klenk H.-P."/>
        </authorList>
    </citation>
    <scope>NUCLEOTIDE SEQUENCE [LARGE SCALE GENOMIC DNA]</scope>
    <source>
        <strain evidence="2 3">DSM 19609</strain>
    </source>
</reference>
<gene>
    <name evidence="2" type="ORF">FB473_001242</name>
</gene>
<name>A0ABX0SDY5_9ACTN</name>
<organism evidence="2 3">
    <name type="scientific">Brooklawnia cerclae</name>
    <dbReference type="NCBI Taxonomy" id="349934"/>
    <lineage>
        <taxon>Bacteria</taxon>
        <taxon>Bacillati</taxon>
        <taxon>Actinomycetota</taxon>
        <taxon>Actinomycetes</taxon>
        <taxon>Propionibacteriales</taxon>
        <taxon>Propionibacteriaceae</taxon>
        <taxon>Brooklawnia</taxon>
    </lineage>
</organism>
<keyword evidence="3" id="KW-1185">Reference proteome</keyword>
<dbReference type="RefSeq" id="WP_167165654.1">
    <property type="nucleotide sequence ID" value="NZ_BAAAOO010000015.1"/>
</dbReference>
<dbReference type="EMBL" id="JAAMOZ010000001">
    <property type="protein sequence ID" value="NIH56597.1"/>
    <property type="molecule type" value="Genomic_DNA"/>
</dbReference>
<comment type="caution">
    <text evidence="2">The sequence shown here is derived from an EMBL/GenBank/DDBJ whole genome shotgun (WGS) entry which is preliminary data.</text>
</comment>
<sequence>MNETTAVLRRTIESVLYDADLSGLAADTSLKDLGANSIDRIDILIQAMNELSITCDLMEFKDARSFGEIAHVLHAKRA</sequence>
<dbReference type="InterPro" id="IPR009081">
    <property type="entry name" value="PP-bd_ACP"/>
</dbReference>
<evidence type="ECO:0000313" key="3">
    <source>
        <dbReference type="Proteomes" id="UP000749311"/>
    </source>
</evidence>
<feature type="domain" description="Carrier" evidence="1">
    <location>
        <begin position="1"/>
        <end position="77"/>
    </location>
</feature>
<dbReference type="Proteomes" id="UP000749311">
    <property type="component" value="Unassembled WGS sequence"/>
</dbReference>
<accession>A0ABX0SDY5</accession>
<dbReference type="Pfam" id="PF00550">
    <property type="entry name" value="PP-binding"/>
    <property type="match status" value="1"/>
</dbReference>
<dbReference type="PROSITE" id="PS50075">
    <property type="entry name" value="CARRIER"/>
    <property type="match status" value="1"/>
</dbReference>